<protein>
    <submittedName>
        <fullName evidence="1">Uncharacterized protein</fullName>
    </submittedName>
</protein>
<evidence type="ECO:0000313" key="1">
    <source>
        <dbReference type="EMBL" id="KAH9645920.1"/>
    </source>
</evidence>
<dbReference type="AlphaFoldDB" id="A0A922SQU9"/>
<sequence length="78" mass="9128">MLRSSMNKQFDELLAEPSGEFDNFVRMSVNDFEYLLQKISPIIAKQDTDWRDAIPARIRLAVTYMSYRGQFQELASSF</sequence>
<dbReference type="EMBL" id="JACEFF010000005">
    <property type="protein sequence ID" value="KAH9645920.1"/>
    <property type="molecule type" value="Genomic_DNA"/>
</dbReference>
<organism evidence="1 2">
    <name type="scientific">Spodoptera exigua</name>
    <name type="common">Beet armyworm</name>
    <name type="synonym">Noctua fulgens</name>
    <dbReference type="NCBI Taxonomy" id="7107"/>
    <lineage>
        <taxon>Eukaryota</taxon>
        <taxon>Metazoa</taxon>
        <taxon>Ecdysozoa</taxon>
        <taxon>Arthropoda</taxon>
        <taxon>Hexapoda</taxon>
        <taxon>Insecta</taxon>
        <taxon>Pterygota</taxon>
        <taxon>Neoptera</taxon>
        <taxon>Endopterygota</taxon>
        <taxon>Lepidoptera</taxon>
        <taxon>Glossata</taxon>
        <taxon>Ditrysia</taxon>
        <taxon>Noctuoidea</taxon>
        <taxon>Noctuidae</taxon>
        <taxon>Amphipyrinae</taxon>
        <taxon>Spodoptera</taxon>
    </lineage>
</organism>
<reference evidence="1" key="1">
    <citation type="journal article" date="2021" name="G3 (Bethesda)">
        <title>Genome and transcriptome analysis of the beet armyworm Spodoptera exigua reveals targets for pest control. .</title>
        <authorList>
            <person name="Simon S."/>
            <person name="Breeschoten T."/>
            <person name="Jansen H.J."/>
            <person name="Dirks R.P."/>
            <person name="Schranz M.E."/>
            <person name="Ros V.I.D."/>
        </authorList>
    </citation>
    <scope>NUCLEOTIDE SEQUENCE</scope>
    <source>
        <strain evidence="1">TB_SE_WUR_2020</strain>
    </source>
</reference>
<dbReference type="Proteomes" id="UP000814243">
    <property type="component" value="Unassembled WGS sequence"/>
</dbReference>
<comment type="caution">
    <text evidence="1">The sequence shown here is derived from an EMBL/GenBank/DDBJ whole genome shotgun (WGS) entry which is preliminary data.</text>
</comment>
<proteinExistence type="predicted"/>
<gene>
    <name evidence="1" type="ORF">HF086_011382</name>
</gene>
<name>A0A922SQU9_SPOEX</name>
<accession>A0A922SQU9</accession>
<evidence type="ECO:0000313" key="2">
    <source>
        <dbReference type="Proteomes" id="UP000814243"/>
    </source>
</evidence>